<dbReference type="PANTHER" id="PTHR16201">
    <property type="entry name" value="SEVEN TRANSMEMBRANE PROTEIN 1-RELATED"/>
    <property type="match status" value="1"/>
</dbReference>
<dbReference type="FunFam" id="1.20.1280.290:FF:000012">
    <property type="entry name" value="Vacuolar membrane PQ loop repeat protein"/>
    <property type="match status" value="1"/>
</dbReference>
<keyword evidence="2 5" id="KW-0812">Transmembrane</keyword>
<dbReference type="AlphaFoldDB" id="A0A1J4JCM8"/>
<organism evidence="6 7">
    <name type="scientific">Tritrichomonas foetus</name>
    <dbReference type="NCBI Taxonomy" id="1144522"/>
    <lineage>
        <taxon>Eukaryota</taxon>
        <taxon>Metamonada</taxon>
        <taxon>Parabasalia</taxon>
        <taxon>Tritrichomonadida</taxon>
        <taxon>Tritrichomonadidae</taxon>
        <taxon>Tritrichomonas</taxon>
    </lineage>
</organism>
<dbReference type="InterPro" id="IPR006603">
    <property type="entry name" value="PQ-loop_rpt"/>
</dbReference>
<dbReference type="Gene3D" id="1.20.1280.290">
    <property type="match status" value="2"/>
</dbReference>
<gene>
    <name evidence="6" type="ORF">TRFO_37402</name>
</gene>
<evidence type="ECO:0000256" key="1">
    <source>
        <dbReference type="ARBA" id="ARBA00004141"/>
    </source>
</evidence>
<evidence type="ECO:0000313" key="7">
    <source>
        <dbReference type="Proteomes" id="UP000179807"/>
    </source>
</evidence>
<dbReference type="RefSeq" id="XP_068349562.1">
    <property type="nucleotide sequence ID" value="XM_068511405.1"/>
</dbReference>
<dbReference type="InterPro" id="IPR051415">
    <property type="entry name" value="LAAT-1"/>
</dbReference>
<feature type="transmembrane region" description="Helical" evidence="5">
    <location>
        <begin position="191"/>
        <end position="210"/>
    </location>
</feature>
<sequence length="272" mass="30862">MSCEGDYIKWIYTAFGECISTVQEKVGFALGLSSTIIWMYAQIPQIYMNFKNKSAEGLSFAFLLLLVTGDSTNLIGALINHGLLTQIITAIWFMIVDVFCAFQYVFYVWLIPRCSKKKKRQEIVREEYDQIIPAIPLLVAAASAKSYPDPYKPPELYGSLLGWVSAVSYLGSRLPQMIKNFRRKKTEGVSWQFFVSAILGNTTYAASIFLKDPNWGYIWGQFPWLVGSAGNLFFDFTILFQFFYYGSDDKAKNDKSVSTITTDLSSDKKPLI</sequence>
<evidence type="ECO:0000256" key="3">
    <source>
        <dbReference type="ARBA" id="ARBA00022989"/>
    </source>
</evidence>
<dbReference type="SMART" id="SM00679">
    <property type="entry name" value="CTNS"/>
    <property type="match status" value="2"/>
</dbReference>
<protein>
    <submittedName>
        <fullName evidence="6">PQ loop repeat family protein</fullName>
    </submittedName>
</protein>
<dbReference type="Pfam" id="PF04193">
    <property type="entry name" value="PQ-loop"/>
    <property type="match status" value="2"/>
</dbReference>
<keyword evidence="3 5" id="KW-1133">Transmembrane helix</keyword>
<evidence type="ECO:0000256" key="4">
    <source>
        <dbReference type="ARBA" id="ARBA00023136"/>
    </source>
</evidence>
<reference evidence="6" key="1">
    <citation type="submission" date="2016-10" db="EMBL/GenBank/DDBJ databases">
        <authorList>
            <person name="Benchimol M."/>
            <person name="Almeida L.G."/>
            <person name="Vasconcelos A.T."/>
            <person name="Perreira-Neves A."/>
            <person name="Rosa I.A."/>
            <person name="Tasca T."/>
            <person name="Bogo M.R."/>
            <person name="de Souza W."/>
        </authorList>
    </citation>
    <scope>NUCLEOTIDE SEQUENCE [LARGE SCALE GENOMIC DNA]</scope>
    <source>
        <strain evidence="6">K</strain>
    </source>
</reference>
<comment type="caution">
    <text evidence="6">The sequence shown here is derived from an EMBL/GenBank/DDBJ whole genome shotgun (WGS) entry which is preliminary data.</text>
</comment>
<evidence type="ECO:0000256" key="2">
    <source>
        <dbReference type="ARBA" id="ARBA00022692"/>
    </source>
</evidence>
<dbReference type="GO" id="GO:0098852">
    <property type="term" value="C:lytic vacuole membrane"/>
    <property type="evidence" value="ECO:0007669"/>
    <property type="project" value="UniProtKB-ARBA"/>
</dbReference>
<accession>A0A1J4JCM8</accession>
<keyword evidence="4 5" id="KW-0472">Membrane</keyword>
<dbReference type="EMBL" id="MLAK01001177">
    <property type="protein sequence ID" value="OHS96425.1"/>
    <property type="molecule type" value="Genomic_DNA"/>
</dbReference>
<dbReference type="GeneID" id="94846109"/>
<dbReference type="GO" id="GO:0015174">
    <property type="term" value="F:basic amino acid transmembrane transporter activity"/>
    <property type="evidence" value="ECO:0007669"/>
    <property type="project" value="TreeGrafter"/>
</dbReference>
<dbReference type="Proteomes" id="UP000179807">
    <property type="component" value="Unassembled WGS sequence"/>
</dbReference>
<dbReference type="FunFam" id="1.20.1280.290:FF:000009">
    <property type="entry name" value="PQ loop repeat family protein"/>
    <property type="match status" value="1"/>
</dbReference>
<dbReference type="VEuPathDB" id="TrichDB:TRFO_37402"/>
<dbReference type="PANTHER" id="PTHR16201:SF34">
    <property type="entry name" value="LYSOSOMAL AMINO ACID TRANSPORTER 1"/>
    <property type="match status" value="1"/>
</dbReference>
<proteinExistence type="predicted"/>
<evidence type="ECO:0000313" key="6">
    <source>
        <dbReference type="EMBL" id="OHS96425.1"/>
    </source>
</evidence>
<comment type="subcellular location">
    <subcellularLocation>
        <location evidence="1">Membrane</location>
        <topology evidence="1">Multi-pass membrane protein</topology>
    </subcellularLocation>
</comment>
<feature type="transmembrane region" description="Helical" evidence="5">
    <location>
        <begin position="91"/>
        <end position="110"/>
    </location>
</feature>
<feature type="transmembrane region" description="Helical" evidence="5">
    <location>
        <begin position="222"/>
        <end position="245"/>
    </location>
</feature>
<name>A0A1J4JCM8_9EUKA</name>
<dbReference type="OrthoDB" id="8048523at2759"/>
<keyword evidence="7" id="KW-1185">Reference proteome</keyword>
<evidence type="ECO:0000256" key="5">
    <source>
        <dbReference type="SAM" id="Phobius"/>
    </source>
</evidence>
<feature type="transmembrane region" description="Helical" evidence="5">
    <location>
        <begin position="60"/>
        <end position="79"/>
    </location>
</feature>